<accession>A0A0C3SAV8</accession>
<dbReference type="PANTHER" id="PTHR12864">
    <property type="entry name" value="RAN BINDING PROTEIN 9-RELATED"/>
    <property type="match status" value="1"/>
</dbReference>
<proteinExistence type="predicted"/>
<evidence type="ECO:0000259" key="2">
    <source>
        <dbReference type="SMART" id="SM00757"/>
    </source>
</evidence>
<keyword evidence="4" id="KW-1185">Reference proteome</keyword>
<gene>
    <name evidence="3" type="ORF">PHLGIDRAFT_11928</name>
</gene>
<dbReference type="InterPro" id="IPR050618">
    <property type="entry name" value="Ubq-SigPath_Reg"/>
</dbReference>
<dbReference type="InterPro" id="IPR013144">
    <property type="entry name" value="CRA_dom"/>
</dbReference>
<feature type="compositionally biased region" description="Polar residues" evidence="1">
    <location>
        <begin position="316"/>
        <end position="327"/>
    </location>
</feature>
<dbReference type="Pfam" id="PF10607">
    <property type="entry name" value="CTLH"/>
    <property type="match status" value="1"/>
</dbReference>
<dbReference type="OrthoDB" id="8048523at2759"/>
<evidence type="ECO:0000313" key="4">
    <source>
        <dbReference type="Proteomes" id="UP000053257"/>
    </source>
</evidence>
<dbReference type="SMART" id="SM00757">
    <property type="entry name" value="CRA"/>
    <property type="match status" value="1"/>
</dbReference>
<dbReference type="Proteomes" id="UP000053257">
    <property type="component" value="Unassembled WGS sequence"/>
</dbReference>
<feature type="domain" description="CRA" evidence="2">
    <location>
        <begin position="180"/>
        <end position="281"/>
    </location>
</feature>
<evidence type="ECO:0000313" key="3">
    <source>
        <dbReference type="EMBL" id="KIP09547.1"/>
    </source>
</evidence>
<feature type="region of interest" description="Disordered" evidence="1">
    <location>
        <begin position="297"/>
        <end position="341"/>
    </location>
</feature>
<reference evidence="3 4" key="1">
    <citation type="journal article" date="2014" name="PLoS Genet.">
        <title>Analysis of the Phlebiopsis gigantea genome, transcriptome and secretome provides insight into its pioneer colonization strategies of wood.</title>
        <authorList>
            <person name="Hori C."/>
            <person name="Ishida T."/>
            <person name="Igarashi K."/>
            <person name="Samejima M."/>
            <person name="Suzuki H."/>
            <person name="Master E."/>
            <person name="Ferreira P."/>
            <person name="Ruiz-Duenas F.J."/>
            <person name="Held B."/>
            <person name="Canessa P."/>
            <person name="Larrondo L.F."/>
            <person name="Schmoll M."/>
            <person name="Druzhinina I.S."/>
            <person name="Kubicek C.P."/>
            <person name="Gaskell J.A."/>
            <person name="Kersten P."/>
            <person name="St John F."/>
            <person name="Glasner J."/>
            <person name="Sabat G."/>
            <person name="Splinter BonDurant S."/>
            <person name="Syed K."/>
            <person name="Yadav J."/>
            <person name="Mgbeahuruike A.C."/>
            <person name="Kovalchuk A."/>
            <person name="Asiegbu F.O."/>
            <person name="Lackner G."/>
            <person name="Hoffmeister D."/>
            <person name="Rencoret J."/>
            <person name="Gutierrez A."/>
            <person name="Sun H."/>
            <person name="Lindquist E."/>
            <person name="Barry K."/>
            <person name="Riley R."/>
            <person name="Grigoriev I.V."/>
            <person name="Henrissat B."/>
            <person name="Kues U."/>
            <person name="Berka R.M."/>
            <person name="Martinez A.T."/>
            <person name="Covert S.F."/>
            <person name="Blanchette R.A."/>
            <person name="Cullen D."/>
        </authorList>
    </citation>
    <scope>NUCLEOTIDE SEQUENCE [LARGE SCALE GENOMIC DNA]</scope>
    <source>
        <strain evidence="3 4">11061_1 CR5-6</strain>
    </source>
</reference>
<dbReference type="InterPro" id="IPR006594">
    <property type="entry name" value="LisH"/>
</dbReference>
<dbReference type="HOGENOM" id="CLU_055335_0_0_1"/>
<sequence>MLTLGTQRDLVFDYLCHSAFTETARAFVRDSAVKHIDADGDEMMSAEALGHSDLLAETMDDNLAQAEVRREIRVNILSGRVDDAISLLRTHFPDVLNPDANAYTTAQTPEAKTAFKYIPSTSVDPTHLHLNLNILGFIESARTVPLLYHHPGTRVSLSPPPLPSMPLNKERASDDKECSEQQLILLHKAQKLYCQAGSLPKADDRALYLKELSQVTALLAYTDPENSIMATYLSQERREAVADQIEGAILCRTGQEAISRIELASRDTTVIWAELNERNHHLPPPQKWPVGIRPPVHFAPVPRQEASTLGGDGAGSTKTAPDSSGSQAAPPFDLTEFLDSK</sequence>
<dbReference type="EMBL" id="KN840465">
    <property type="protein sequence ID" value="KIP09547.1"/>
    <property type="molecule type" value="Genomic_DNA"/>
</dbReference>
<dbReference type="PROSITE" id="PS50896">
    <property type="entry name" value="LISH"/>
    <property type="match status" value="1"/>
</dbReference>
<name>A0A0C3SAV8_PHLG1</name>
<evidence type="ECO:0000256" key="1">
    <source>
        <dbReference type="SAM" id="MobiDB-lite"/>
    </source>
</evidence>
<organism evidence="3 4">
    <name type="scientific">Phlebiopsis gigantea (strain 11061_1 CR5-6)</name>
    <name type="common">White-rot fungus</name>
    <name type="synonym">Peniophora gigantea</name>
    <dbReference type="NCBI Taxonomy" id="745531"/>
    <lineage>
        <taxon>Eukaryota</taxon>
        <taxon>Fungi</taxon>
        <taxon>Dikarya</taxon>
        <taxon>Basidiomycota</taxon>
        <taxon>Agaricomycotina</taxon>
        <taxon>Agaricomycetes</taxon>
        <taxon>Polyporales</taxon>
        <taxon>Phanerochaetaceae</taxon>
        <taxon>Phlebiopsis</taxon>
    </lineage>
</organism>
<dbReference type="InterPro" id="IPR024964">
    <property type="entry name" value="CTLH/CRA"/>
</dbReference>
<dbReference type="AlphaFoldDB" id="A0A0C3SAV8"/>
<protein>
    <recommendedName>
        <fullName evidence="2">CRA domain-containing protein</fullName>
    </recommendedName>
</protein>